<proteinExistence type="predicted"/>
<gene>
    <name evidence="1" type="ORF">P343_11550</name>
</gene>
<organism evidence="1 2">
    <name type="scientific">Sporolactobacillus laevolacticus DSM 442</name>
    <dbReference type="NCBI Taxonomy" id="1395513"/>
    <lineage>
        <taxon>Bacteria</taxon>
        <taxon>Bacillati</taxon>
        <taxon>Bacillota</taxon>
        <taxon>Bacilli</taxon>
        <taxon>Bacillales</taxon>
        <taxon>Sporolactobacillaceae</taxon>
        <taxon>Sporolactobacillus</taxon>
    </lineage>
</organism>
<dbReference type="EMBL" id="AWTC01000011">
    <property type="protein sequence ID" value="EST11489.1"/>
    <property type="molecule type" value="Genomic_DNA"/>
</dbReference>
<comment type="caution">
    <text evidence="1">The sequence shown here is derived from an EMBL/GenBank/DDBJ whole genome shotgun (WGS) entry which is preliminary data.</text>
</comment>
<evidence type="ECO:0000313" key="2">
    <source>
        <dbReference type="Proteomes" id="UP000018296"/>
    </source>
</evidence>
<dbReference type="AlphaFoldDB" id="V6J443"/>
<reference evidence="1 2" key="1">
    <citation type="journal article" date="2013" name="Genome Announc.">
        <title>Genome Sequence of Sporolactobacillus laevolacticus DSM442, an Efficient Polymer-Grade D-Lactate Producer from Agricultural Waste Cottonseed as a Nitrogen Source.</title>
        <authorList>
            <person name="Wang H."/>
            <person name="Wang L."/>
            <person name="Ju J."/>
            <person name="Yu B."/>
            <person name="Ma Y."/>
        </authorList>
    </citation>
    <scope>NUCLEOTIDE SEQUENCE [LARGE SCALE GENOMIC DNA]</scope>
    <source>
        <strain evidence="1 2">DSM 442</strain>
    </source>
</reference>
<dbReference type="Proteomes" id="UP000018296">
    <property type="component" value="Unassembled WGS sequence"/>
</dbReference>
<sequence>MDFFDLVLALLDLLFFRQHRIQENLEYLEGEEWFKRMYGRKLLNDNKFRGFIKRYNLKKIVRDDEKKEKFKLELKQWVEENTR</sequence>
<keyword evidence="2" id="KW-1185">Reference proteome</keyword>
<dbReference type="RefSeq" id="WP_023510556.1">
    <property type="nucleotide sequence ID" value="NZ_AWTC01000011.1"/>
</dbReference>
<protein>
    <submittedName>
        <fullName evidence="1">Uncharacterized protein</fullName>
    </submittedName>
</protein>
<name>V6J443_9BACL</name>
<accession>V6J443</accession>
<dbReference type="PATRIC" id="fig|1395513.3.peg.2337"/>
<evidence type="ECO:0000313" key="1">
    <source>
        <dbReference type="EMBL" id="EST11489.1"/>
    </source>
</evidence>